<dbReference type="OrthoDB" id="9799243at2"/>
<proteinExistence type="predicted"/>
<evidence type="ECO:0000313" key="4">
    <source>
        <dbReference type="Proteomes" id="UP000195755"/>
    </source>
</evidence>
<sequence length="284" mass="31521">MATGTDPQAGTAPAAGGAAPARGGVHHPSRAAIGARHLRPDRWWLAPAVTAAGLFAFVVYSTWRAFANDAYYAAPYVSPFYSPCLAENCVPMKGGADWELFGAWWGLSPALLILIFPLGFRLTCYYYRKAYYRGFWASPPACAVAEPHAKYTGETRFPLILQNVHRYFFYFAVIVAGILTYDTALGFRDERGEWGHMGLGTLVLLANIALIWAYTLSCHSCRHIVGGRIRTFSKHPVRYRMWGWVSALNARHMLLAWASLISVAAADFYVYLVASGAFDDPRFF</sequence>
<dbReference type="KEGG" id="salj:SMD11_2458"/>
<evidence type="ECO:0000256" key="2">
    <source>
        <dbReference type="SAM" id="Phobius"/>
    </source>
</evidence>
<gene>
    <name evidence="3" type="ORF">SMD11_2458</name>
</gene>
<feature type="transmembrane region" description="Helical" evidence="2">
    <location>
        <begin position="101"/>
        <end position="120"/>
    </location>
</feature>
<feature type="transmembrane region" description="Helical" evidence="2">
    <location>
        <begin position="194"/>
        <end position="214"/>
    </location>
</feature>
<dbReference type="Proteomes" id="UP000195755">
    <property type="component" value="Chromosome"/>
</dbReference>
<keyword evidence="2" id="KW-0472">Membrane</keyword>
<feature type="transmembrane region" description="Helical" evidence="2">
    <location>
        <begin position="167"/>
        <end position="188"/>
    </location>
</feature>
<feature type="transmembrane region" description="Helical" evidence="2">
    <location>
        <begin position="43"/>
        <end position="63"/>
    </location>
</feature>
<keyword evidence="2" id="KW-0812">Transmembrane</keyword>
<dbReference type="RefSeq" id="WP_087926460.1">
    <property type="nucleotide sequence ID" value="NZ_CP021744.1"/>
</dbReference>
<feature type="compositionally biased region" description="Low complexity" evidence="1">
    <location>
        <begin position="1"/>
        <end position="23"/>
    </location>
</feature>
<feature type="region of interest" description="Disordered" evidence="1">
    <location>
        <begin position="1"/>
        <end position="27"/>
    </location>
</feature>
<dbReference type="EMBL" id="CP021744">
    <property type="protein sequence ID" value="ARZ68107.1"/>
    <property type="molecule type" value="Genomic_DNA"/>
</dbReference>
<reference evidence="3 4" key="1">
    <citation type="submission" date="2017-06" db="EMBL/GenBank/DDBJ databases">
        <title>Streptomyces albireticuli Genome sequencing and assembly.</title>
        <authorList>
            <person name="Wang Y."/>
            <person name="Du B."/>
            <person name="Ding Y."/>
            <person name="Liu H."/>
            <person name="Hou Q."/>
            <person name="Liu K."/>
            <person name="Yao L."/>
            <person name="Wang C."/>
        </authorList>
    </citation>
    <scope>NUCLEOTIDE SEQUENCE [LARGE SCALE GENOMIC DNA]</scope>
    <source>
        <strain evidence="3 4">MDJK11</strain>
    </source>
</reference>
<dbReference type="AlphaFoldDB" id="A0A1Z2L1D9"/>
<feature type="transmembrane region" description="Helical" evidence="2">
    <location>
        <begin position="254"/>
        <end position="274"/>
    </location>
</feature>
<organism evidence="3 4">
    <name type="scientific">Streptomyces albireticuli</name>
    <dbReference type="NCBI Taxonomy" id="1940"/>
    <lineage>
        <taxon>Bacteria</taxon>
        <taxon>Bacillati</taxon>
        <taxon>Actinomycetota</taxon>
        <taxon>Actinomycetes</taxon>
        <taxon>Kitasatosporales</taxon>
        <taxon>Streptomycetaceae</taxon>
        <taxon>Streptomyces</taxon>
    </lineage>
</organism>
<evidence type="ECO:0000256" key="1">
    <source>
        <dbReference type="SAM" id="MobiDB-lite"/>
    </source>
</evidence>
<protein>
    <submittedName>
        <fullName evidence="3">Membrane protein</fullName>
    </submittedName>
</protein>
<keyword evidence="2" id="KW-1133">Transmembrane helix</keyword>
<evidence type="ECO:0000313" key="3">
    <source>
        <dbReference type="EMBL" id="ARZ68107.1"/>
    </source>
</evidence>
<name>A0A1Z2L1D9_9ACTN</name>
<accession>A0A1Z2L1D9</accession>